<name>A0A9X6NCT7_HYPEX</name>
<dbReference type="EMBL" id="MTYJ01000232">
    <property type="protein sequence ID" value="OWA51580.1"/>
    <property type="molecule type" value="Genomic_DNA"/>
</dbReference>
<proteinExistence type="predicted"/>
<protein>
    <submittedName>
        <fullName evidence="2">Uncharacterized protein</fullName>
    </submittedName>
</protein>
<sequence>METAFEDDVQLEFNATVGTGNNGSDDYPYYSDPNDAFLGSVFLFSVSLLEALISIIGLGGNILVSVNRDARSDAWLARDSLVQSFKFISKDFTL</sequence>
<dbReference type="Proteomes" id="UP000192578">
    <property type="component" value="Unassembled WGS sequence"/>
</dbReference>
<comment type="caution">
    <text evidence="2">The sequence shown here is derived from an EMBL/GenBank/DDBJ whole genome shotgun (WGS) entry which is preliminary data.</text>
</comment>
<accession>A0A9X6NCT7</accession>
<organism evidence="2 3">
    <name type="scientific">Hypsibius exemplaris</name>
    <name type="common">Freshwater tardigrade</name>
    <dbReference type="NCBI Taxonomy" id="2072580"/>
    <lineage>
        <taxon>Eukaryota</taxon>
        <taxon>Metazoa</taxon>
        <taxon>Ecdysozoa</taxon>
        <taxon>Tardigrada</taxon>
        <taxon>Eutardigrada</taxon>
        <taxon>Parachela</taxon>
        <taxon>Hypsibioidea</taxon>
        <taxon>Hypsibiidae</taxon>
        <taxon>Hypsibius</taxon>
    </lineage>
</organism>
<evidence type="ECO:0000313" key="3">
    <source>
        <dbReference type="Proteomes" id="UP000192578"/>
    </source>
</evidence>
<dbReference type="OrthoDB" id="2132067at2759"/>
<feature type="transmembrane region" description="Helical" evidence="1">
    <location>
        <begin position="36"/>
        <end position="64"/>
    </location>
</feature>
<evidence type="ECO:0000313" key="2">
    <source>
        <dbReference type="EMBL" id="OWA51580.1"/>
    </source>
</evidence>
<evidence type="ECO:0000256" key="1">
    <source>
        <dbReference type="SAM" id="Phobius"/>
    </source>
</evidence>
<keyword evidence="1" id="KW-0812">Transmembrane</keyword>
<gene>
    <name evidence="2" type="ORF">BV898_16055</name>
</gene>
<keyword evidence="1" id="KW-1133">Transmembrane helix</keyword>
<keyword evidence="1" id="KW-0472">Membrane</keyword>
<keyword evidence="3" id="KW-1185">Reference proteome</keyword>
<dbReference type="AlphaFoldDB" id="A0A9X6NCT7"/>
<reference evidence="3" key="1">
    <citation type="submission" date="2017-01" db="EMBL/GenBank/DDBJ databases">
        <title>Comparative genomics of anhydrobiosis in the tardigrade Hypsibius dujardini.</title>
        <authorList>
            <person name="Yoshida Y."/>
            <person name="Koutsovoulos G."/>
            <person name="Laetsch D."/>
            <person name="Stevens L."/>
            <person name="Kumar S."/>
            <person name="Horikawa D."/>
            <person name="Ishino K."/>
            <person name="Komine S."/>
            <person name="Tomita M."/>
            <person name="Blaxter M."/>
            <person name="Arakawa K."/>
        </authorList>
    </citation>
    <scope>NUCLEOTIDE SEQUENCE [LARGE SCALE GENOMIC DNA]</scope>
    <source>
        <strain evidence="3">Z151</strain>
    </source>
</reference>